<gene>
    <name evidence="3" type="ORF">QEZ41_02845</name>
</gene>
<dbReference type="NCBIfam" id="TIGR02099">
    <property type="entry name" value="YhdP family protein"/>
    <property type="match status" value="1"/>
</dbReference>
<dbReference type="EMBL" id="JAUCDY010000002">
    <property type="protein sequence ID" value="MDM7857219.1"/>
    <property type="molecule type" value="Genomic_DNA"/>
</dbReference>
<accession>A0ABT7SNX6</accession>
<protein>
    <submittedName>
        <fullName evidence="3">YhdP family protein</fullName>
    </submittedName>
</protein>
<evidence type="ECO:0000259" key="2">
    <source>
        <dbReference type="Pfam" id="PF13116"/>
    </source>
</evidence>
<feature type="transmembrane region" description="Helical" evidence="1">
    <location>
        <begin position="1219"/>
        <end position="1238"/>
    </location>
</feature>
<name>A0ABT7SNX6_9GAMM</name>
<keyword evidence="1" id="KW-0812">Transmembrane</keyword>
<dbReference type="PANTHER" id="PTHR38690">
    <property type="entry name" value="PROTEASE-RELATED"/>
    <property type="match status" value="1"/>
</dbReference>
<keyword evidence="1" id="KW-0472">Membrane</keyword>
<dbReference type="RefSeq" id="WP_289409872.1">
    <property type="nucleotide sequence ID" value="NZ_JAUCDY010000002.1"/>
</dbReference>
<evidence type="ECO:0000313" key="4">
    <source>
        <dbReference type="Proteomes" id="UP001241056"/>
    </source>
</evidence>
<keyword evidence="1" id="KW-1133">Transmembrane helix</keyword>
<organism evidence="3 4">
    <name type="scientific">Thiopseudomonas acetoxidans</name>
    <dbReference type="NCBI Taxonomy" id="3041622"/>
    <lineage>
        <taxon>Bacteria</taxon>
        <taxon>Pseudomonadati</taxon>
        <taxon>Pseudomonadota</taxon>
        <taxon>Gammaproteobacteria</taxon>
        <taxon>Pseudomonadales</taxon>
        <taxon>Pseudomonadaceae</taxon>
        <taxon>Thiopseudomonas</taxon>
    </lineage>
</organism>
<feature type="transmembrane region" description="Helical" evidence="1">
    <location>
        <begin position="12"/>
        <end position="32"/>
    </location>
</feature>
<proteinExistence type="predicted"/>
<keyword evidence="4" id="KW-1185">Reference proteome</keyword>
<evidence type="ECO:0000313" key="3">
    <source>
        <dbReference type="EMBL" id="MDM7857219.1"/>
    </source>
</evidence>
<dbReference type="InterPro" id="IPR011836">
    <property type="entry name" value="YhdP"/>
</dbReference>
<feature type="domain" description="YhdP central" evidence="2">
    <location>
        <begin position="8"/>
        <end position="1265"/>
    </location>
</feature>
<dbReference type="Pfam" id="PF13116">
    <property type="entry name" value="YhdP"/>
    <property type="match status" value="1"/>
</dbReference>
<reference evidence="3 4" key="1">
    <citation type="submission" date="2023-06" db="EMBL/GenBank/DDBJ databases">
        <title>Thiopseudomonas sp. CY1220 draft genome sequence.</title>
        <authorList>
            <person name="Zhao G."/>
            <person name="An M."/>
        </authorList>
    </citation>
    <scope>NUCLEOTIDE SEQUENCE [LARGE SCALE GENOMIC DNA]</scope>
    <source>
        <strain evidence="3 4">CY1220</strain>
    </source>
</reference>
<dbReference type="Proteomes" id="UP001241056">
    <property type="component" value="Unassembled WGS sequence"/>
</dbReference>
<evidence type="ECO:0000256" key="1">
    <source>
        <dbReference type="SAM" id="Phobius"/>
    </source>
</evidence>
<dbReference type="PANTHER" id="PTHR38690:SF1">
    <property type="entry name" value="PROTEASE"/>
    <property type="match status" value="1"/>
</dbReference>
<dbReference type="InterPro" id="IPR025263">
    <property type="entry name" value="YhdP_central"/>
</dbReference>
<comment type="caution">
    <text evidence="3">The sequence shown here is derived from an EMBL/GenBank/DDBJ whole genome shotgun (WGS) entry which is preliminary data.</text>
</comment>
<sequence length="1271" mass="142354">MNLLQKTLKLNLRLSYWLVFVLLLLTAVYVSFGRFFSPLLTEHKADVEQFLSQQLQQPVRLGSIEGGWSGFSPVVRAGDVSIGQGNQTLDVQRLYFQPDIVKSLLTRQWQLAAITIEGLQLKLEQDEQGNWLLVGMALAQQEQAESDINFDKVFQQFQRINRLNISDAQLQVQPYEADVFFLANAHISLQSQAGRQRLQARLILPDEQALELSVQSTGLVSDWRVANADVYLSMPDSDWLEWVPSSWLPVAVSSFKLAGQFWLQIEQGVLTQANIEVQQAQLAAHYQEQDVFLQLGAVVGYLLGDTQQRTLWFEQLPVGLSQEGPLFDWPLQINQQLVPESPWGIIELRAQQLDVQPIVDFVLTQLDSPVAHDVLSTLAIQGQLQNTYVRWQADAAWAQRLKFDTNLAQIEFSPWQSVPGATGVSGRLFGDLQQGELHLDSDGFSLNLAEFFAQPWPYHAANARLTWAFDEDGFWLTSPYLRVRGDEGDIAGDFVIRLLNDPNAEDYMDLRVGMRDGDARYTERYLPRILQQQQPELQQWLVQAIRQGKVNQGYFQYQGSISRGAPKHARSITLFFDVQEAELDYQSNWPELTEGRAQVFIHDWGVQVELDKGKVLNSAISQAHAEVVYASTGEVTVLELEAELTSSVADGLYLVQRTPIAEQAEALKDWRGNGTVPARFKLKLPFAKQSAQAQVSLQLQNASLHMPSLDVQLEQLNGEVQFDTEQGVTAKQLNGLFLQQPFSASIAAKQLGSSRITQVQARGNMPVQPLQKWLGQQQELPWQGSFDYQVFITLDEQDSQLVVESDLQGLSLTLPQPLTKRAEQKIPTTWHMTLVGRERHYWLRHGQRFNFFAAQNSESKQLRAELSLGDQAARLPVESGLVVRGRLQELAIMQWLALAERYAGKKTSMQQGLGGLREIQLDAQVVTGLVIPIERAKIKYSAGKTDQAWQAEITSQQVTGKLQQSSPQQPLQVNIDTLHLPAFAEQTLDSFGQQIERAPTAIPAMQIKIANLYMDGQRLGRWELSTMPREHGVVFKDLNLELKGLNIAGELSWQQASKQNNTDFTGQLTGGNIAHVMQAWDFSPSMTSESFKVDLDVQWPASPLEATFTSMVGNSRLSFRKGQLNTQDTGSKALRVFGLLNFDTVGRRLKLDFSDLLGKGLAYDSFKGNLAIQQGIYKTTEPFVLKGVSSEIDFEGQLDMNAGLVDANLLVAMPITSNLPLAAVLVGAPAVGGALFIMERLVGDRLDRMAAVRYQVKGDWLNPDVSLMDKK</sequence>